<evidence type="ECO:0000313" key="10">
    <source>
        <dbReference type="EMBL" id="APD13830.1"/>
    </source>
</evidence>
<organism evidence="10">
    <name type="scientific">Locusta migratoria</name>
    <name type="common">Migratory locust</name>
    <dbReference type="NCBI Taxonomy" id="7004"/>
    <lineage>
        <taxon>Eukaryota</taxon>
        <taxon>Metazoa</taxon>
        <taxon>Ecdysozoa</taxon>
        <taxon>Arthropoda</taxon>
        <taxon>Hexapoda</taxon>
        <taxon>Insecta</taxon>
        <taxon>Pterygota</taxon>
        <taxon>Neoptera</taxon>
        <taxon>Polyneoptera</taxon>
        <taxon>Orthoptera</taxon>
        <taxon>Caelifera</taxon>
        <taxon>Acrididea</taxon>
        <taxon>Acridomorpha</taxon>
        <taxon>Acridoidea</taxon>
        <taxon>Acrididae</taxon>
        <taxon>Oedipodinae</taxon>
        <taxon>Locusta</taxon>
    </lineage>
</organism>
<dbReference type="InterPro" id="IPR001542">
    <property type="entry name" value="Defensin_invertebrate/fungal"/>
</dbReference>
<keyword evidence="5" id="KW-0929">Antimicrobial</keyword>
<comment type="subcellular location">
    <subcellularLocation>
        <location evidence="1">Secreted</location>
    </subcellularLocation>
</comment>
<feature type="chain" id="PRO_5012588331" evidence="8">
    <location>
        <begin position="20"/>
        <end position="95"/>
    </location>
</feature>
<dbReference type="InterPro" id="IPR003614">
    <property type="entry name" value="Knottins"/>
</dbReference>
<dbReference type="EMBL" id="KX353922">
    <property type="protein sequence ID" value="APD13830.1"/>
    <property type="molecule type" value="mRNA"/>
</dbReference>
<keyword evidence="2" id="KW-0964">Secreted</keyword>
<evidence type="ECO:0000256" key="1">
    <source>
        <dbReference type="ARBA" id="ARBA00004613"/>
    </source>
</evidence>
<protein>
    <submittedName>
        <fullName evidence="10">Defensin</fullName>
    </submittedName>
</protein>
<reference evidence="10" key="1">
    <citation type="submission" date="2016-06" db="EMBL/GenBank/DDBJ databases">
        <title>20E Activates PGRPs-Mediated Immune Response in Locusta migratoria.</title>
        <authorList>
            <person name="Han P."/>
            <person name="Fan J."/>
            <person name="Ma E."/>
            <person name="Zhang J."/>
        </authorList>
    </citation>
    <scope>NUCLEOTIDE SEQUENCE</scope>
</reference>
<dbReference type="CDD" id="cd21806">
    <property type="entry name" value="DEFL_defensin-like"/>
    <property type="match status" value="1"/>
</dbReference>
<feature type="domain" description="Invertebrate defensins family profile" evidence="9">
    <location>
        <begin position="52"/>
        <end position="95"/>
    </location>
</feature>
<keyword evidence="6" id="KW-0044">Antibiotic</keyword>
<dbReference type="SUPFAM" id="SSF57095">
    <property type="entry name" value="Scorpion toxin-like"/>
    <property type="match status" value="1"/>
</dbReference>
<evidence type="ECO:0000256" key="2">
    <source>
        <dbReference type="ARBA" id="ARBA00022525"/>
    </source>
</evidence>
<evidence type="ECO:0000259" key="9">
    <source>
        <dbReference type="PROSITE" id="PS51378"/>
    </source>
</evidence>
<evidence type="ECO:0000256" key="7">
    <source>
        <dbReference type="ARBA" id="ARBA00023157"/>
    </source>
</evidence>
<dbReference type="Pfam" id="PF01097">
    <property type="entry name" value="Defensin_2"/>
    <property type="match status" value="1"/>
</dbReference>
<dbReference type="InterPro" id="IPR036574">
    <property type="entry name" value="Scorpion_toxin-like_sf"/>
</dbReference>
<evidence type="ECO:0000256" key="4">
    <source>
        <dbReference type="ARBA" id="ARBA00022859"/>
    </source>
</evidence>
<dbReference type="GO" id="GO:0006959">
    <property type="term" value="P:humoral immune response"/>
    <property type="evidence" value="ECO:0007669"/>
    <property type="project" value="TreeGrafter"/>
</dbReference>
<keyword evidence="8" id="KW-0732">Signal</keyword>
<dbReference type="GO" id="GO:0042742">
    <property type="term" value="P:defense response to bacterium"/>
    <property type="evidence" value="ECO:0007669"/>
    <property type="project" value="UniProtKB-KW"/>
</dbReference>
<evidence type="ECO:0000256" key="3">
    <source>
        <dbReference type="ARBA" id="ARBA00022588"/>
    </source>
</evidence>
<evidence type="ECO:0000256" key="6">
    <source>
        <dbReference type="ARBA" id="ARBA00023022"/>
    </source>
</evidence>
<name>A0A1J0M1V2_LOCMI</name>
<evidence type="ECO:0000256" key="5">
    <source>
        <dbReference type="ARBA" id="ARBA00022940"/>
    </source>
</evidence>
<dbReference type="SMART" id="SM00505">
    <property type="entry name" value="Knot1"/>
    <property type="match status" value="1"/>
</dbReference>
<dbReference type="PANTHER" id="PTHR13645:SF0">
    <property type="entry name" value="DEFENSIN"/>
    <property type="match status" value="1"/>
</dbReference>
<feature type="signal peptide" evidence="8">
    <location>
        <begin position="1"/>
        <end position="19"/>
    </location>
</feature>
<sequence length="95" mass="10581">MKFVTIFFFACAALVAVSALPALQFDEELDSALYVADHEAPFEKEGHYRLKRATCDILSFQSQWVTPNHAGCALHCVIKGYKGGRCKGTICHCRK</sequence>
<dbReference type="PROSITE" id="PS51378">
    <property type="entry name" value="INVERT_DEFENSINS"/>
    <property type="match status" value="1"/>
</dbReference>
<keyword evidence="5" id="KW-0211">Defensin</keyword>
<accession>A0A1J0M1V2</accession>
<dbReference type="GO" id="GO:0045087">
    <property type="term" value="P:innate immune response"/>
    <property type="evidence" value="ECO:0007669"/>
    <property type="project" value="UniProtKB-KW"/>
</dbReference>
<keyword evidence="4" id="KW-0391">Immunity</keyword>
<proteinExistence type="evidence at transcript level"/>
<keyword evidence="3" id="KW-0399">Innate immunity</keyword>
<dbReference type="Gene3D" id="3.30.30.10">
    <property type="entry name" value="Knottin, scorpion toxin-like"/>
    <property type="match status" value="1"/>
</dbReference>
<dbReference type="GO" id="GO:0005615">
    <property type="term" value="C:extracellular space"/>
    <property type="evidence" value="ECO:0007669"/>
    <property type="project" value="TreeGrafter"/>
</dbReference>
<dbReference type="PANTHER" id="PTHR13645">
    <property type="entry name" value="DEFENSIN"/>
    <property type="match status" value="1"/>
</dbReference>
<dbReference type="AlphaFoldDB" id="A0A1J0M1V2"/>
<keyword evidence="7" id="KW-1015">Disulfide bond</keyword>
<evidence type="ECO:0000256" key="8">
    <source>
        <dbReference type="SAM" id="SignalP"/>
    </source>
</evidence>